<gene>
    <name evidence="2" type="ORF">BDE40_1463</name>
</gene>
<sequence length="92" mass="10448">MKRMLILAAIVSIYVTSACAETVCLKTKLIYDGNEYKRVEDICTSGELVEVPRDSAGMRRALETDASKENKAKRNKARWEEFLSTMDDKPED</sequence>
<keyword evidence="3" id="KW-1185">Reference proteome</keyword>
<feature type="signal peptide" evidence="1">
    <location>
        <begin position="1"/>
        <end position="20"/>
    </location>
</feature>
<reference evidence="2 3" key="1">
    <citation type="submission" date="2019-03" db="EMBL/GenBank/DDBJ databases">
        <title>Genomic Encyclopedia of Archaeal and Bacterial Type Strains, Phase II (KMG-II): from individual species to whole genera.</title>
        <authorList>
            <person name="Goeker M."/>
        </authorList>
    </citation>
    <scope>NUCLEOTIDE SEQUENCE [LARGE SCALE GENOMIC DNA]</scope>
    <source>
        <strain evidence="2 3">DSM 29467</strain>
    </source>
</reference>
<name>A0A4R7LGB9_9RHOB</name>
<proteinExistence type="predicted"/>
<accession>A0A4R7LGB9</accession>
<dbReference type="PROSITE" id="PS51257">
    <property type="entry name" value="PROKAR_LIPOPROTEIN"/>
    <property type="match status" value="1"/>
</dbReference>
<evidence type="ECO:0000313" key="2">
    <source>
        <dbReference type="EMBL" id="TDT74747.1"/>
    </source>
</evidence>
<evidence type="ECO:0000256" key="1">
    <source>
        <dbReference type="SAM" id="SignalP"/>
    </source>
</evidence>
<organism evidence="2 3">
    <name type="scientific">Litoreibacter halocynthiae</name>
    <dbReference type="NCBI Taxonomy" id="1242689"/>
    <lineage>
        <taxon>Bacteria</taxon>
        <taxon>Pseudomonadati</taxon>
        <taxon>Pseudomonadota</taxon>
        <taxon>Alphaproteobacteria</taxon>
        <taxon>Rhodobacterales</taxon>
        <taxon>Roseobacteraceae</taxon>
        <taxon>Litoreibacter</taxon>
    </lineage>
</organism>
<dbReference type="EMBL" id="SOBH01000002">
    <property type="protein sequence ID" value="TDT74747.1"/>
    <property type="molecule type" value="Genomic_DNA"/>
</dbReference>
<comment type="caution">
    <text evidence="2">The sequence shown here is derived from an EMBL/GenBank/DDBJ whole genome shotgun (WGS) entry which is preliminary data.</text>
</comment>
<feature type="chain" id="PRO_5020384297" evidence="1">
    <location>
        <begin position="21"/>
        <end position="92"/>
    </location>
</feature>
<protein>
    <submittedName>
        <fullName evidence="2">Uncharacterized protein</fullName>
    </submittedName>
</protein>
<keyword evidence="1" id="KW-0732">Signal</keyword>
<dbReference type="AlphaFoldDB" id="A0A4R7LGB9"/>
<dbReference type="RefSeq" id="WP_134013800.1">
    <property type="nucleotide sequence ID" value="NZ_SOBH01000002.1"/>
</dbReference>
<dbReference type="Proteomes" id="UP000294563">
    <property type="component" value="Unassembled WGS sequence"/>
</dbReference>
<evidence type="ECO:0000313" key="3">
    <source>
        <dbReference type="Proteomes" id="UP000294563"/>
    </source>
</evidence>